<evidence type="ECO:0008006" key="3">
    <source>
        <dbReference type="Google" id="ProtNLM"/>
    </source>
</evidence>
<dbReference type="EMBL" id="VSWD01000005">
    <property type="protein sequence ID" value="KAK3101757.1"/>
    <property type="molecule type" value="Genomic_DNA"/>
</dbReference>
<dbReference type="Gene3D" id="3.50.50.60">
    <property type="entry name" value="FAD/NAD(P)-binding domain"/>
    <property type="match status" value="1"/>
</dbReference>
<dbReference type="PANTHER" id="PTHR16128">
    <property type="entry name" value="FAD/NAD(P)-BINDING OXIDOREDUCTASE FAMILY PROTEIN"/>
    <property type="match status" value="1"/>
</dbReference>
<dbReference type="SUPFAM" id="SSF51905">
    <property type="entry name" value="FAD/NAD(P)-binding domain"/>
    <property type="match status" value="1"/>
</dbReference>
<dbReference type="Proteomes" id="UP001186944">
    <property type="component" value="Unassembled WGS sequence"/>
</dbReference>
<gene>
    <name evidence="1" type="ORF">FSP39_006141</name>
</gene>
<dbReference type="PRINTS" id="PR00411">
    <property type="entry name" value="PNDRDTASEI"/>
</dbReference>
<keyword evidence="2" id="KW-1185">Reference proteome</keyword>
<evidence type="ECO:0000313" key="2">
    <source>
        <dbReference type="Proteomes" id="UP001186944"/>
    </source>
</evidence>
<comment type="caution">
    <text evidence="1">The sequence shown here is derived from an EMBL/GenBank/DDBJ whole genome shotgun (WGS) entry which is preliminary data.</text>
</comment>
<name>A0AA88YHX4_PINIB</name>
<evidence type="ECO:0000313" key="1">
    <source>
        <dbReference type="EMBL" id="KAK3101757.1"/>
    </source>
</evidence>
<dbReference type="Gene3D" id="3.90.660.10">
    <property type="match status" value="1"/>
</dbReference>
<reference evidence="1" key="1">
    <citation type="submission" date="2019-08" db="EMBL/GenBank/DDBJ databases">
        <title>The improved chromosome-level genome for the pearl oyster Pinctada fucata martensii using PacBio sequencing and Hi-C.</title>
        <authorList>
            <person name="Zheng Z."/>
        </authorList>
    </citation>
    <scope>NUCLEOTIDE SEQUENCE</scope>
    <source>
        <strain evidence="1">ZZ-2019</strain>
        <tissue evidence="1">Adductor muscle</tissue>
    </source>
</reference>
<dbReference type="InterPro" id="IPR036188">
    <property type="entry name" value="FAD/NAD-bd_sf"/>
</dbReference>
<dbReference type="PANTHER" id="PTHR16128:SF5">
    <property type="entry name" value="FAD_NAD(P)-BINDING OXIDOREDUCTASE FAMILY PROTEIN"/>
    <property type="match status" value="1"/>
</dbReference>
<accession>A0AA88YHX4</accession>
<dbReference type="Pfam" id="PF13450">
    <property type="entry name" value="NAD_binding_8"/>
    <property type="match status" value="1"/>
</dbReference>
<sequence>MTSAGPSVVIIGGGIAGLVCAARLGQLGINNVTVFDTGKNGPGGRCSSRSVNINGRIHIFDHSSQYFTVSDNRFAKIVSFLHSKQAIKIWKGDIGHLKKGKFEKDLTLTQAFVGTNGMNSVASSLASLINAKHNTWVSNVVWEDTSKKWKVDRYGYFDYLVIAHNGKCADKLMANAGVPAIHKLLQVRFSDKLNPKDQRMHLCSLWVLMVAFSRSLNLAYEGAHVDDRDISWIANNTAKLSETRSPQSPSNVECWTVISTKEFGSANKVPQENIPPNKAREVTNKMLTAFANVTGIKEGLPETCFTRVQLWGAAIPLNVTRGPDECEFDGIHNVGICGDWLVSPCIQGAAISGLSLAERIQKHAFKQGTLAQSTSLESAFRGTDMESIGCFPTDPKMIFNPPSK</sequence>
<proteinExistence type="predicted"/>
<dbReference type="AlphaFoldDB" id="A0AA88YHX4"/>
<organism evidence="1 2">
    <name type="scientific">Pinctada imbricata</name>
    <name type="common">Atlantic pearl-oyster</name>
    <name type="synonym">Pinctada martensii</name>
    <dbReference type="NCBI Taxonomy" id="66713"/>
    <lineage>
        <taxon>Eukaryota</taxon>
        <taxon>Metazoa</taxon>
        <taxon>Spiralia</taxon>
        <taxon>Lophotrochozoa</taxon>
        <taxon>Mollusca</taxon>
        <taxon>Bivalvia</taxon>
        <taxon>Autobranchia</taxon>
        <taxon>Pteriomorphia</taxon>
        <taxon>Pterioida</taxon>
        <taxon>Pterioidea</taxon>
        <taxon>Pteriidae</taxon>
        <taxon>Pinctada</taxon>
    </lineage>
</organism>
<protein>
    <recommendedName>
        <fullName evidence="3">Amine oxidase domain-containing protein</fullName>
    </recommendedName>
</protein>